<dbReference type="EMBL" id="QUTD01001795">
    <property type="protein sequence ID" value="RHY77350.1"/>
    <property type="molecule type" value="Genomic_DNA"/>
</dbReference>
<protein>
    <submittedName>
        <fullName evidence="1">Uncharacterized protein</fullName>
    </submittedName>
</protein>
<accession>A0A397E840</accession>
<sequence length="49" mass="5464">TTGKKHPLILVLKTTASKIKAAVEENLSQRHGFGKQDRFKCHIYGNPMA</sequence>
<name>A0A397E840_APHAT</name>
<comment type="caution">
    <text evidence="1">The sequence shown here is derived from an EMBL/GenBank/DDBJ whole genome shotgun (WGS) entry which is preliminary data.</text>
</comment>
<dbReference type="Proteomes" id="UP000266643">
    <property type="component" value="Unassembled WGS sequence"/>
</dbReference>
<gene>
    <name evidence="1" type="ORF">DYB30_013981</name>
</gene>
<dbReference type="AlphaFoldDB" id="A0A397E840"/>
<evidence type="ECO:0000313" key="2">
    <source>
        <dbReference type="Proteomes" id="UP000266643"/>
    </source>
</evidence>
<organism evidence="1 2">
    <name type="scientific">Aphanomyces astaci</name>
    <name type="common">Crayfish plague agent</name>
    <dbReference type="NCBI Taxonomy" id="112090"/>
    <lineage>
        <taxon>Eukaryota</taxon>
        <taxon>Sar</taxon>
        <taxon>Stramenopiles</taxon>
        <taxon>Oomycota</taxon>
        <taxon>Saprolegniomycetes</taxon>
        <taxon>Saprolegniales</taxon>
        <taxon>Verrucalvaceae</taxon>
        <taxon>Aphanomyces</taxon>
    </lineage>
</organism>
<evidence type="ECO:0000313" key="1">
    <source>
        <dbReference type="EMBL" id="RHY77350.1"/>
    </source>
</evidence>
<proteinExistence type="predicted"/>
<feature type="non-terminal residue" evidence="1">
    <location>
        <position position="1"/>
    </location>
</feature>
<reference evidence="1 2" key="1">
    <citation type="submission" date="2018-08" db="EMBL/GenBank/DDBJ databases">
        <title>Aphanomyces genome sequencing and annotation.</title>
        <authorList>
            <person name="Minardi D."/>
            <person name="Oidtmann B."/>
            <person name="Van Der Giezen M."/>
            <person name="Studholme D.J."/>
        </authorList>
    </citation>
    <scope>NUCLEOTIDE SEQUENCE [LARGE SCALE GENOMIC DNA]</scope>
    <source>
        <strain evidence="1 2">D2</strain>
    </source>
</reference>